<gene>
    <name evidence="1" type="ORF">Faunusvirus57_3</name>
</gene>
<accession>A0A3G4ZY13</accession>
<reference evidence="1" key="1">
    <citation type="submission" date="2018-10" db="EMBL/GenBank/DDBJ databases">
        <title>Hidden diversity of soil giant viruses.</title>
        <authorList>
            <person name="Schulz F."/>
            <person name="Alteio L."/>
            <person name="Goudeau D."/>
            <person name="Ryan E.M."/>
            <person name="Malmstrom R.R."/>
            <person name="Blanchard J."/>
            <person name="Woyke T."/>
        </authorList>
    </citation>
    <scope>NUCLEOTIDE SEQUENCE</scope>
    <source>
        <strain evidence="1">FNV1</strain>
    </source>
</reference>
<evidence type="ECO:0000313" key="1">
    <source>
        <dbReference type="EMBL" id="AYV79815.1"/>
    </source>
</evidence>
<name>A0A3G4ZY13_9VIRU</name>
<proteinExistence type="predicted"/>
<sequence>MIDRGYDIYNKNKYRDSLLRIAIGQNMIQVVKKLADVHDDFADQFKCCYKTLKKDDLYNNIIQYCDDKRDSYKHKIIATMNDASPTNALYQSFRNIYAVQLVDVICDFILLPMSKN</sequence>
<protein>
    <submittedName>
        <fullName evidence="1">Uncharacterized protein</fullName>
    </submittedName>
</protein>
<dbReference type="EMBL" id="MK072188">
    <property type="protein sequence ID" value="AYV79815.1"/>
    <property type="molecule type" value="Genomic_DNA"/>
</dbReference>
<organism evidence="1">
    <name type="scientific">Faunusvirus sp</name>
    <dbReference type="NCBI Taxonomy" id="2487766"/>
    <lineage>
        <taxon>Viruses</taxon>
        <taxon>Varidnaviria</taxon>
        <taxon>Bamfordvirae</taxon>
        <taxon>Nucleocytoviricota</taxon>
        <taxon>Megaviricetes</taxon>
        <taxon>Imitervirales</taxon>
        <taxon>Mimiviridae</taxon>
    </lineage>
</organism>